<protein>
    <recommendedName>
        <fullName evidence="2">D-aminoacyl-tRNA deacylase</fullName>
        <shortName evidence="2">DTD</shortName>
        <ecNumber evidence="2">3.1.1.96</ecNumber>
    </recommendedName>
    <alternativeName>
        <fullName evidence="2">Gly-tRNA(Ala) deacylase</fullName>
        <ecNumber evidence="2">3.1.1.-</ecNumber>
    </alternativeName>
</protein>
<dbReference type="HAMAP" id="MF_00518">
    <property type="entry name" value="Deacylase_Dtd"/>
    <property type="match status" value="1"/>
</dbReference>
<organism evidence="3 4">
    <name type="scientific">Candidatus Muproteobacteria bacterium RBG_16_65_34</name>
    <dbReference type="NCBI Taxonomy" id="1817760"/>
    <lineage>
        <taxon>Bacteria</taxon>
        <taxon>Pseudomonadati</taxon>
        <taxon>Pseudomonadota</taxon>
        <taxon>Candidatus Muproteobacteria</taxon>
    </lineage>
</organism>
<dbReference type="GO" id="GO:0043908">
    <property type="term" value="F:Ser(Gly)-tRNA(Ala) hydrolase activity"/>
    <property type="evidence" value="ECO:0007669"/>
    <property type="project" value="UniProtKB-UniRule"/>
</dbReference>
<evidence type="ECO:0000256" key="1">
    <source>
        <dbReference type="ARBA" id="ARBA00009673"/>
    </source>
</evidence>
<comment type="caution">
    <text evidence="3">The sequence shown here is derived from an EMBL/GenBank/DDBJ whole genome shotgun (WGS) entry which is preliminary data.</text>
</comment>
<keyword evidence="2" id="KW-0963">Cytoplasm</keyword>
<reference evidence="3 4" key="1">
    <citation type="journal article" date="2016" name="Nat. Commun.">
        <title>Thousands of microbial genomes shed light on interconnected biogeochemical processes in an aquifer system.</title>
        <authorList>
            <person name="Anantharaman K."/>
            <person name="Brown C.T."/>
            <person name="Hug L.A."/>
            <person name="Sharon I."/>
            <person name="Castelle C.J."/>
            <person name="Probst A.J."/>
            <person name="Thomas B.C."/>
            <person name="Singh A."/>
            <person name="Wilkins M.J."/>
            <person name="Karaoz U."/>
            <person name="Brodie E.L."/>
            <person name="Williams K.H."/>
            <person name="Hubbard S.S."/>
            <person name="Banfield J.F."/>
        </authorList>
    </citation>
    <scope>NUCLEOTIDE SEQUENCE [LARGE SCALE GENOMIC DNA]</scope>
</reference>
<dbReference type="STRING" id="1817760.A2151_08095"/>
<dbReference type="FunFam" id="3.50.80.10:FF:000001">
    <property type="entry name" value="D-aminoacyl-tRNA deacylase"/>
    <property type="match status" value="1"/>
</dbReference>
<sequence length="145" mass="15709">MIGLLQRVSQASVTVEDKTVGAIGRGLLALVGVERDDNEAQANRLLERLLGYRIFPDVEGKMNLSVQDIGGGLLLVPQFTLAADTQKGMRASFTPAATPAEGRRLFDYLLAQARRQHPQVEAGIFGADMQVALTNDGPVTFWLKS</sequence>
<dbReference type="Proteomes" id="UP000178885">
    <property type="component" value="Unassembled WGS sequence"/>
</dbReference>
<keyword evidence="2" id="KW-0820">tRNA-binding</keyword>
<keyword evidence="2" id="KW-0694">RNA-binding</keyword>
<dbReference type="SUPFAM" id="SSF69500">
    <property type="entry name" value="DTD-like"/>
    <property type="match status" value="1"/>
</dbReference>
<gene>
    <name evidence="2" type="primary">dtd</name>
    <name evidence="3" type="ORF">A2151_08095</name>
</gene>
<dbReference type="EMBL" id="MFSU01000067">
    <property type="protein sequence ID" value="OGI47026.1"/>
    <property type="molecule type" value="Genomic_DNA"/>
</dbReference>
<comment type="subcellular location">
    <subcellularLocation>
        <location evidence="2">Cytoplasm</location>
    </subcellularLocation>
</comment>
<proteinExistence type="inferred from homology"/>
<dbReference type="AlphaFoldDB" id="A0A1F6TPN8"/>
<dbReference type="EC" id="3.1.1.-" evidence="2"/>
<feature type="short sequence motif" description="Gly-cisPro motif, important for rejection of L-amino acids" evidence="2">
    <location>
        <begin position="137"/>
        <end position="138"/>
    </location>
</feature>
<comment type="subunit">
    <text evidence="2">Homodimer.</text>
</comment>
<comment type="similarity">
    <text evidence="1 2">Belongs to the DTD family.</text>
</comment>
<comment type="catalytic activity">
    <reaction evidence="2">
        <text>a D-aminoacyl-tRNA + H2O = a tRNA + a D-alpha-amino acid + H(+)</text>
        <dbReference type="Rhea" id="RHEA:13953"/>
        <dbReference type="Rhea" id="RHEA-COMP:10123"/>
        <dbReference type="Rhea" id="RHEA-COMP:10124"/>
        <dbReference type="ChEBI" id="CHEBI:15377"/>
        <dbReference type="ChEBI" id="CHEBI:15378"/>
        <dbReference type="ChEBI" id="CHEBI:59871"/>
        <dbReference type="ChEBI" id="CHEBI:78442"/>
        <dbReference type="ChEBI" id="CHEBI:79333"/>
        <dbReference type="EC" id="3.1.1.96"/>
    </reaction>
</comment>
<dbReference type="GO" id="GO:0051500">
    <property type="term" value="F:D-tyrosyl-tRNA(Tyr) deacylase activity"/>
    <property type="evidence" value="ECO:0007669"/>
    <property type="project" value="TreeGrafter"/>
</dbReference>
<dbReference type="EC" id="3.1.1.96" evidence="2"/>
<dbReference type="GO" id="GO:0005737">
    <property type="term" value="C:cytoplasm"/>
    <property type="evidence" value="ECO:0007669"/>
    <property type="project" value="UniProtKB-SubCell"/>
</dbReference>
<evidence type="ECO:0000256" key="2">
    <source>
        <dbReference type="HAMAP-Rule" id="MF_00518"/>
    </source>
</evidence>
<evidence type="ECO:0000313" key="3">
    <source>
        <dbReference type="EMBL" id="OGI47026.1"/>
    </source>
</evidence>
<comment type="domain">
    <text evidence="2">A Gly-cisPro motif from one monomer fits into the active site of the other monomer to allow specific chiral rejection of L-amino acids.</text>
</comment>
<keyword evidence="2" id="KW-0378">Hydrolase</keyword>
<dbReference type="GO" id="GO:0019478">
    <property type="term" value="P:D-amino acid catabolic process"/>
    <property type="evidence" value="ECO:0007669"/>
    <property type="project" value="UniProtKB-UniRule"/>
</dbReference>
<comment type="function">
    <text evidence="2">An aminoacyl-tRNA editing enzyme that deacylates mischarged D-aminoacyl-tRNAs. Also deacylates mischarged glycyl-tRNA(Ala), protecting cells against glycine mischarging by AlaRS. Acts via tRNA-based rather than protein-based catalysis; rejects L-amino acids rather than detecting D-amino acids in the active site. By recycling D-aminoacyl-tRNA to D-amino acids and free tRNA molecules, this enzyme counteracts the toxicity associated with the formation of D-aminoacyl-tRNA entities in vivo and helps enforce protein L-homochirality.</text>
</comment>
<dbReference type="InterPro" id="IPR003732">
    <property type="entry name" value="Daa-tRNA_deacyls_DTD"/>
</dbReference>
<accession>A0A1F6TPN8</accession>
<dbReference type="CDD" id="cd00563">
    <property type="entry name" value="Dtyr_deacylase"/>
    <property type="match status" value="1"/>
</dbReference>
<dbReference type="GO" id="GO:0106026">
    <property type="term" value="F:Gly-tRNA(Ala) deacylase activity"/>
    <property type="evidence" value="ECO:0007669"/>
    <property type="project" value="UniProtKB-UniRule"/>
</dbReference>
<dbReference type="PANTHER" id="PTHR10472:SF5">
    <property type="entry name" value="D-AMINOACYL-TRNA DEACYLASE 1"/>
    <property type="match status" value="1"/>
</dbReference>
<name>A0A1F6TPN8_9PROT</name>
<comment type="catalytic activity">
    <reaction evidence="2">
        <text>glycyl-tRNA(Ala) + H2O = tRNA(Ala) + glycine + H(+)</text>
        <dbReference type="Rhea" id="RHEA:53744"/>
        <dbReference type="Rhea" id="RHEA-COMP:9657"/>
        <dbReference type="Rhea" id="RHEA-COMP:13640"/>
        <dbReference type="ChEBI" id="CHEBI:15377"/>
        <dbReference type="ChEBI" id="CHEBI:15378"/>
        <dbReference type="ChEBI" id="CHEBI:57305"/>
        <dbReference type="ChEBI" id="CHEBI:78442"/>
        <dbReference type="ChEBI" id="CHEBI:78522"/>
    </reaction>
</comment>
<dbReference type="Gene3D" id="3.50.80.10">
    <property type="entry name" value="D-tyrosyl-tRNA(Tyr) deacylase"/>
    <property type="match status" value="1"/>
</dbReference>
<dbReference type="GO" id="GO:0000049">
    <property type="term" value="F:tRNA binding"/>
    <property type="evidence" value="ECO:0007669"/>
    <property type="project" value="UniProtKB-UniRule"/>
</dbReference>
<dbReference type="InterPro" id="IPR023509">
    <property type="entry name" value="DTD-like_sf"/>
</dbReference>
<dbReference type="Pfam" id="PF02580">
    <property type="entry name" value="Tyr_Deacylase"/>
    <property type="match status" value="1"/>
</dbReference>
<evidence type="ECO:0000313" key="4">
    <source>
        <dbReference type="Proteomes" id="UP000178885"/>
    </source>
</evidence>
<dbReference type="NCBIfam" id="TIGR00256">
    <property type="entry name" value="D-aminoacyl-tRNA deacylase"/>
    <property type="match status" value="1"/>
</dbReference>
<dbReference type="PANTHER" id="PTHR10472">
    <property type="entry name" value="D-TYROSYL-TRNA TYR DEACYLASE"/>
    <property type="match status" value="1"/>
</dbReference>